<dbReference type="GO" id="GO:0009295">
    <property type="term" value="C:nucleoid"/>
    <property type="evidence" value="ECO:0007669"/>
    <property type="project" value="TreeGrafter"/>
</dbReference>
<dbReference type="InterPro" id="IPR000424">
    <property type="entry name" value="Primosome_PriB/ssb"/>
</dbReference>
<gene>
    <name evidence="4" type="ORF">HMPREF0620_0548</name>
</gene>
<comment type="caution">
    <text evidence="4">The sequence shown here is derived from an EMBL/GenBank/DDBJ whole genome shotgun (WGS) entry which is preliminary data.</text>
</comment>
<dbReference type="PANTHER" id="PTHR10302:SF0">
    <property type="entry name" value="SINGLE-STRANDED DNA-BINDING PROTEIN, MITOCHONDRIAL"/>
    <property type="match status" value="1"/>
</dbReference>
<dbReference type="AlphaFoldDB" id="E6K162"/>
<dbReference type="EMBL" id="AEON01000001">
    <property type="protein sequence ID" value="EFT83543.1"/>
    <property type="molecule type" value="Genomic_DNA"/>
</dbReference>
<keyword evidence="5" id="KW-1185">Reference proteome</keyword>
<dbReference type="Proteomes" id="UP000004946">
    <property type="component" value="Chromosome"/>
</dbReference>
<dbReference type="Gene3D" id="2.40.50.140">
    <property type="entry name" value="Nucleic acid-binding proteins"/>
    <property type="match status" value="1"/>
</dbReference>
<dbReference type="GO" id="GO:0006260">
    <property type="term" value="P:DNA replication"/>
    <property type="evidence" value="ECO:0007669"/>
    <property type="project" value="InterPro"/>
</dbReference>
<dbReference type="Pfam" id="PF00436">
    <property type="entry name" value="SSB"/>
    <property type="match status" value="1"/>
</dbReference>
<evidence type="ECO:0000313" key="5">
    <source>
        <dbReference type="Proteomes" id="UP000004946"/>
    </source>
</evidence>
<organism evidence="4 5">
    <name type="scientific">Parascardovia denticolens DSM 10105 = JCM 12538</name>
    <dbReference type="NCBI Taxonomy" id="864564"/>
    <lineage>
        <taxon>Bacteria</taxon>
        <taxon>Bacillati</taxon>
        <taxon>Actinomycetota</taxon>
        <taxon>Actinomycetes</taxon>
        <taxon>Bifidobacteriales</taxon>
        <taxon>Bifidobacteriaceae</taxon>
        <taxon>Parascardovia</taxon>
    </lineage>
</organism>
<reference evidence="4 5" key="1">
    <citation type="submission" date="2010-12" db="EMBL/GenBank/DDBJ databases">
        <authorList>
            <person name="Muzny D."/>
            <person name="Qin X."/>
            <person name="Buhay C."/>
            <person name="Dugan-Rocha S."/>
            <person name="Ding Y."/>
            <person name="Chen G."/>
            <person name="Hawes A."/>
            <person name="Holder M."/>
            <person name="Jhangiani S."/>
            <person name="Johnson A."/>
            <person name="Khan Z."/>
            <person name="Li Z."/>
            <person name="Liu W."/>
            <person name="Liu X."/>
            <person name="Perez L."/>
            <person name="Shen H."/>
            <person name="Wang Q."/>
            <person name="Watt J."/>
            <person name="Xi L."/>
            <person name="Xin Y."/>
            <person name="Zhou J."/>
            <person name="Deng J."/>
            <person name="Jiang H."/>
            <person name="Liu Y."/>
            <person name="Qu J."/>
            <person name="Song X.-Z."/>
            <person name="Zhang L."/>
            <person name="Villasana D."/>
            <person name="Johnson A."/>
            <person name="Liu J."/>
            <person name="Liyanage D."/>
            <person name="Lorensuhewa L."/>
            <person name="Robinson T."/>
            <person name="Song A."/>
            <person name="Song B.-B."/>
            <person name="Dinh H."/>
            <person name="Thornton R."/>
            <person name="Coyle M."/>
            <person name="Francisco L."/>
            <person name="Jackson L."/>
            <person name="Javaid M."/>
            <person name="Korchina V."/>
            <person name="Kovar C."/>
            <person name="Mata R."/>
            <person name="Mathew T."/>
            <person name="Ngo R."/>
            <person name="Nguyen L."/>
            <person name="Nguyen N."/>
            <person name="Okwuonu G."/>
            <person name="Ongeri F."/>
            <person name="Pham C."/>
            <person name="Simmons D."/>
            <person name="Wilczek-Boney K."/>
            <person name="Hale W."/>
            <person name="Jakkamsetti A."/>
            <person name="Pham P."/>
            <person name="Ruth R."/>
            <person name="San Lucas F."/>
            <person name="Warren J."/>
            <person name="Zhang J."/>
            <person name="Zhao Z."/>
            <person name="Zhou C."/>
            <person name="Zhu D."/>
            <person name="Lee S."/>
            <person name="Bess C."/>
            <person name="Blankenburg K."/>
            <person name="Forbes L."/>
            <person name="Fu Q."/>
            <person name="Gubbala S."/>
            <person name="Hirani K."/>
            <person name="Jayaseelan J.C."/>
            <person name="Lara F."/>
            <person name="Munidasa M."/>
            <person name="Palculict T."/>
            <person name="Patil S."/>
            <person name="Pu L.-L."/>
            <person name="Saada N."/>
            <person name="Tang L."/>
            <person name="Weissenberger G."/>
            <person name="Zhu Y."/>
            <person name="Hemphill L."/>
            <person name="Shang Y."/>
            <person name="Youmans B."/>
            <person name="Ayvaz T."/>
            <person name="Ross M."/>
            <person name="Santibanez J."/>
            <person name="Aqrawi P."/>
            <person name="Gross S."/>
            <person name="Joshi V."/>
            <person name="Fowler G."/>
            <person name="Nazareth L."/>
            <person name="Reid J."/>
            <person name="Worley K."/>
            <person name="Petrosino J."/>
            <person name="Highlander S."/>
            <person name="Gibbs R."/>
        </authorList>
    </citation>
    <scope>NUCLEOTIDE SEQUENCE [LARGE SCALE GENOMIC DNA]</scope>
    <source>
        <strain evidence="4 5">DSM 10105</strain>
    </source>
</reference>
<dbReference type="InterPro" id="IPR011344">
    <property type="entry name" value="ssDNA-bd"/>
</dbReference>
<dbReference type="CDD" id="cd04496">
    <property type="entry name" value="SSB_OBF"/>
    <property type="match status" value="1"/>
</dbReference>
<evidence type="ECO:0000313" key="4">
    <source>
        <dbReference type="EMBL" id="EFT83543.1"/>
    </source>
</evidence>
<accession>E6K162</accession>
<dbReference type="GO" id="GO:0003697">
    <property type="term" value="F:single-stranded DNA binding"/>
    <property type="evidence" value="ECO:0007669"/>
    <property type="project" value="InterPro"/>
</dbReference>
<proteinExistence type="predicted"/>
<dbReference type="InterPro" id="IPR012340">
    <property type="entry name" value="NA-bd_OB-fold"/>
</dbReference>
<dbReference type="PANTHER" id="PTHR10302">
    <property type="entry name" value="SINGLE-STRANDED DNA-BINDING PROTEIN"/>
    <property type="match status" value="1"/>
</dbReference>
<feature type="region of interest" description="Disordered" evidence="3">
    <location>
        <begin position="122"/>
        <end position="186"/>
    </location>
</feature>
<sequence length="186" mass="20392">MMSQQAMVTVIGYVGQEPKRISHDQSIPVCRFRIAATRNYWNRRAQQWQEASTTWLDVRCYRELATNVLTSVHVGDPVIVVGNVTTDQWQKDGRNHSMTIIDATGIGHDLALGRSAFIRMKPSQQDSAEESVVHKPGGAEGKALPDESGGLNQGTAPGADEFGSFERDPEPSGQPAFQQELVGQEA</sequence>
<evidence type="ECO:0000256" key="1">
    <source>
        <dbReference type="ARBA" id="ARBA00023125"/>
    </source>
</evidence>
<dbReference type="eggNOG" id="COG0629">
    <property type="taxonomic scope" value="Bacteria"/>
</dbReference>
<evidence type="ECO:0000256" key="3">
    <source>
        <dbReference type="SAM" id="MobiDB-lite"/>
    </source>
</evidence>
<dbReference type="PROSITE" id="PS50935">
    <property type="entry name" value="SSB"/>
    <property type="match status" value="1"/>
</dbReference>
<evidence type="ECO:0000256" key="2">
    <source>
        <dbReference type="PROSITE-ProRule" id="PRU00252"/>
    </source>
</evidence>
<protein>
    <submittedName>
        <fullName evidence="4">Single-strand binding family protein</fullName>
    </submittedName>
</protein>
<dbReference type="HOGENOM" id="CLU_078758_1_3_11"/>
<dbReference type="SUPFAM" id="SSF50249">
    <property type="entry name" value="Nucleic acid-binding proteins"/>
    <property type="match status" value="1"/>
</dbReference>
<keyword evidence="1 2" id="KW-0238">DNA-binding</keyword>
<name>E6K162_PARDN</name>